<dbReference type="PANTHER" id="PTHR11955">
    <property type="entry name" value="FATTY ACID BINDING PROTEIN"/>
    <property type="match status" value="1"/>
</dbReference>
<proteinExistence type="inferred from homology"/>
<gene>
    <name evidence="4" type="ORF">WN48_03001</name>
</gene>
<dbReference type="EMBL" id="KQ761824">
    <property type="protein sequence ID" value="OAD56765.1"/>
    <property type="molecule type" value="Genomic_DNA"/>
</dbReference>
<dbReference type="InterPro" id="IPR031259">
    <property type="entry name" value="ILBP"/>
</dbReference>
<dbReference type="Gene3D" id="2.40.128.20">
    <property type="match status" value="1"/>
</dbReference>
<dbReference type="OrthoDB" id="412780at2759"/>
<dbReference type="InterPro" id="IPR000463">
    <property type="entry name" value="Fatty_acid-bd"/>
</dbReference>
<evidence type="ECO:0000313" key="5">
    <source>
        <dbReference type="Proteomes" id="UP000250275"/>
    </source>
</evidence>
<dbReference type="GO" id="GO:0008289">
    <property type="term" value="F:lipid binding"/>
    <property type="evidence" value="ECO:0007669"/>
    <property type="project" value="UniProtKB-KW"/>
</dbReference>
<name>A0A310SBD0_9HYME</name>
<comment type="similarity">
    <text evidence="1">Belongs to the calycin superfamily. Fatty-acid binding protein (FABP) family.</text>
</comment>
<dbReference type="PRINTS" id="PR00178">
    <property type="entry name" value="FATTYACIDBP"/>
</dbReference>
<evidence type="ECO:0000313" key="4">
    <source>
        <dbReference type="EMBL" id="OAD56765.1"/>
    </source>
</evidence>
<dbReference type="InterPro" id="IPR012674">
    <property type="entry name" value="Calycin"/>
</dbReference>
<protein>
    <submittedName>
        <fullName evidence="4">Fatty acid-binding protein 12</fullName>
    </submittedName>
</protein>
<evidence type="ECO:0000259" key="3">
    <source>
        <dbReference type="Pfam" id="PF00061"/>
    </source>
</evidence>
<accession>A0A310SBD0</accession>
<sequence>MVQIVGKYQYVSNENFEEFMKALGHAELVNPFLQAKPLIDVQRNGDQWTIVVTSGDRTTTASFKLNEPYEEKLPSSDRKFKVCVINRANMINYLPYN</sequence>
<dbReference type="SUPFAM" id="SSF50814">
    <property type="entry name" value="Lipocalins"/>
    <property type="match status" value="1"/>
</dbReference>
<dbReference type="Pfam" id="PF00061">
    <property type="entry name" value="Lipocalin"/>
    <property type="match status" value="1"/>
</dbReference>
<keyword evidence="2" id="KW-0446">Lipid-binding</keyword>
<dbReference type="InterPro" id="IPR000566">
    <property type="entry name" value="Lipocln_cytosolic_FA-bd_dom"/>
</dbReference>
<feature type="domain" description="Lipocalin/cytosolic fatty-acid binding" evidence="3">
    <location>
        <begin position="5"/>
        <end position="87"/>
    </location>
</feature>
<dbReference type="Proteomes" id="UP000250275">
    <property type="component" value="Unassembled WGS sequence"/>
</dbReference>
<evidence type="ECO:0000256" key="2">
    <source>
        <dbReference type="ARBA" id="ARBA00023121"/>
    </source>
</evidence>
<dbReference type="AlphaFoldDB" id="A0A310SBD0"/>
<organism evidence="4 5">
    <name type="scientific">Eufriesea mexicana</name>
    <dbReference type="NCBI Taxonomy" id="516756"/>
    <lineage>
        <taxon>Eukaryota</taxon>
        <taxon>Metazoa</taxon>
        <taxon>Ecdysozoa</taxon>
        <taxon>Arthropoda</taxon>
        <taxon>Hexapoda</taxon>
        <taxon>Insecta</taxon>
        <taxon>Pterygota</taxon>
        <taxon>Neoptera</taxon>
        <taxon>Endopterygota</taxon>
        <taxon>Hymenoptera</taxon>
        <taxon>Apocrita</taxon>
        <taxon>Aculeata</taxon>
        <taxon>Apoidea</taxon>
        <taxon>Anthophila</taxon>
        <taxon>Apidae</taxon>
        <taxon>Eufriesea</taxon>
    </lineage>
</organism>
<reference evidence="4 5" key="1">
    <citation type="submission" date="2015-07" db="EMBL/GenBank/DDBJ databases">
        <title>The genome of Eufriesea mexicana.</title>
        <authorList>
            <person name="Pan H."/>
            <person name="Kapheim K."/>
        </authorList>
    </citation>
    <scope>NUCLEOTIDE SEQUENCE [LARGE SCALE GENOMIC DNA]</scope>
    <source>
        <strain evidence="4">0111107269</strain>
        <tissue evidence="4">Whole body</tissue>
    </source>
</reference>
<evidence type="ECO:0000256" key="1">
    <source>
        <dbReference type="ARBA" id="ARBA00008390"/>
    </source>
</evidence>
<keyword evidence="5" id="KW-1185">Reference proteome</keyword>